<dbReference type="Gene3D" id="3.30.40.10">
    <property type="entry name" value="Zinc/RING finger domain, C3HC4 (zinc finger)"/>
    <property type="match status" value="1"/>
</dbReference>
<sequence>MMCERSARFKVKKHDLRPTKFPHLSLKINLSFHTKVSTHLINPDSGAAIRRLPFLSSDDATSAAVHLIVRERLSYGAVSSAVRKSIRDHLRGDMLSRARFGTGVRGYEIICSRATKLVWEKALGDIRRDEALPKHAELDVDLRIRTTYSFMHMAGKKHYHGMRIFVDGRREEGCCCSICLEAMQVGDVALRLPCEHVFHGECILRWLRRTQACPLCRRRITTED</sequence>
<protein>
    <recommendedName>
        <fullName evidence="2">RING-type domain-containing protein</fullName>
    </recommendedName>
</protein>
<dbReference type="SUPFAM" id="SSF57850">
    <property type="entry name" value="RING/U-box"/>
    <property type="match status" value="1"/>
</dbReference>
<dbReference type="AlphaFoldDB" id="A0ABD1G2Q1"/>
<organism evidence="3 4">
    <name type="scientific">Salvia divinorum</name>
    <name type="common">Maria pastora</name>
    <name type="synonym">Diviner's sage</name>
    <dbReference type="NCBI Taxonomy" id="28513"/>
    <lineage>
        <taxon>Eukaryota</taxon>
        <taxon>Viridiplantae</taxon>
        <taxon>Streptophyta</taxon>
        <taxon>Embryophyta</taxon>
        <taxon>Tracheophyta</taxon>
        <taxon>Spermatophyta</taxon>
        <taxon>Magnoliopsida</taxon>
        <taxon>eudicotyledons</taxon>
        <taxon>Gunneridae</taxon>
        <taxon>Pentapetalae</taxon>
        <taxon>asterids</taxon>
        <taxon>lamiids</taxon>
        <taxon>Lamiales</taxon>
        <taxon>Lamiaceae</taxon>
        <taxon>Nepetoideae</taxon>
        <taxon>Mentheae</taxon>
        <taxon>Salviinae</taxon>
        <taxon>Salvia</taxon>
        <taxon>Salvia subgen. Calosphace</taxon>
    </lineage>
</organism>
<dbReference type="PANTHER" id="PTHR22765">
    <property type="entry name" value="RING FINGER AND PROTEASE ASSOCIATED DOMAIN-CONTAINING"/>
    <property type="match status" value="1"/>
</dbReference>
<dbReference type="EMBL" id="JBEAFC010000010">
    <property type="protein sequence ID" value="KAL1538347.1"/>
    <property type="molecule type" value="Genomic_DNA"/>
</dbReference>
<comment type="caution">
    <text evidence="3">The sequence shown here is derived from an EMBL/GenBank/DDBJ whole genome shotgun (WGS) entry which is preliminary data.</text>
</comment>
<dbReference type="PROSITE" id="PS50089">
    <property type="entry name" value="ZF_RING_2"/>
    <property type="match status" value="1"/>
</dbReference>
<keyword evidence="1" id="KW-0479">Metal-binding</keyword>
<feature type="domain" description="RING-type" evidence="2">
    <location>
        <begin position="176"/>
        <end position="217"/>
    </location>
</feature>
<evidence type="ECO:0000259" key="2">
    <source>
        <dbReference type="PROSITE" id="PS50089"/>
    </source>
</evidence>
<evidence type="ECO:0000313" key="4">
    <source>
        <dbReference type="Proteomes" id="UP001567538"/>
    </source>
</evidence>
<proteinExistence type="predicted"/>
<evidence type="ECO:0000313" key="3">
    <source>
        <dbReference type="EMBL" id="KAL1538347.1"/>
    </source>
</evidence>
<keyword evidence="1" id="KW-0863">Zinc-finger</keyword>
<keyword evidence="4" id="KW-1185">Reference proteome</keyword>
<keyword evidence="1" id="KW-0862">Zinc</keyword>
<dbReference type="Proteomes" id="UP001567538">
    <property type="component" value="Unassembled WGS sequence"/>
</dbReference>
<dbReference type="Pfam" id="PF13639">
    <property type="entry name" value="zf-RING_2"/>
    <property type="match status" value="1"/>
</dbReference>
<dbReference type="SMART" id="SM00184">
    <property type="entry name" value="RING"/>
    <property type="match status" value="1"/>
</dbReference>
<reference evidence="3 4" key="1">
    <citation type="submission" date="2024-06" db="EMBL/GenBank/DDBJ databases">
        <title>A chromosome level genome sequence of Diviner's sage (Salvia divinorum).</title>
        <authorList>
            <person name="Ford S.A."/>
            <person name="Ro D.-K."/>
            <person name="Ness R.W."/>
            <person name="Phillips M.A."/>
        </authorList>
    </citation>
    <scope>NUCLEOTIDE SEQUENCE [LARGE SCALE GENOMIC DNA]</scope>
    <source>
        <strain evidence="3">SAF-2024a</strain>
        <tissue evidence="3">Leaf</tissue>
    </source>
</reference>
<accession>A0ABD1G2Q1</accession>
<evidence type="ECO:0000256" key="1">
    <source>
        <dbReference type="PROSITE-ProRule" id="PRU00175"/>
    </source>
</evidence>
<gene>
    <name evidence="3" type="ORF">AAHA92_27104</name>
</gene>
<dbReference type="InterPro" id="IPR013083">
    <property type="entry name" value="Znf_RING/FYVE/PHD"/>
</dbReference>
<dbReference type="InterPro" id="IPR001841">
    <property type="entry name" value="Znf_RING"/>
</dbReference>
<dbReference type="GO" id="GO:0008270">
    <property type="term" value="F:zinc ion binding"/>
    <property type="evidence" value="ECO:0007669"/>
    <property type="project" value="UniProtKB-KW"/>
</dbReference>
<name>A0ABD1G2Q1_SALDI</name>
<dbReference type="InterPro" id="IPR051826">
    <property type="entry name" value="E3_ubiquitin-ligase_domain"/>
</dbReference>